<dbReference type="RefSeq" id="WP_139282590.1">
    <property type="nucleotide sequence ID" value="NZ_FRXO01000009.1"/>
</dbReference>
<evidence type="ECO:0000256" key="1">
    <source>
        <dbReference type="SAM" id="SignalP"/>
    </source>
</evidence>
<evidence type="ECO:0000313" key="3">
    <source>
        <dbReference type="Proteomes" id="UP000186406"/>
    </source>
</evidence>
<keyword evidence="3" id="KW-1185">Reference proteome</keyword>
<keyword evidence="1" id="KW-0732">Signal</keyword>
<feature type="chain" id="PRO_5012139035" description="HdeA/HdeB family protein" evidence="1">
    <location>
        <begin position="34"/>
        <end position="118"/>
    </location>
</feature>
<dbReference type="AlphaFoldDB" id="A0A1M7ZQ49"/>
<gene>
    <name evidence="2" type="ORF">SAMN02745172_03677</name>
</gene>
<name>A0A1M7ZQ49_9HYPH</name>
<evidence type="ECO:0008006" key="4">
    <source>
        <dbReference type="Google" id="ProtNLM"/>
    </source>
</evidence>
<protein>
    <recommendedName>
        <fullName evidence="4">HdeA/HdeB family protein</fullName>
    </recommendedName>
</protein>
<feature type="signal peptide" evidence="1">
    <location>
        <begin position="1"/>
        <end position="33"/>
    </location>
</feature>
<evidence type="ECO:0000313" key="2">
    <source>
        <dbReference type="EMBL" id="SHO67015.1"/>
    </source>
</evidence>
<reference evidence="2 3" key="1">
    <citation type="submission" date="2016-12" db="EMBL/GenBank/DDBJ databases">
        <authorList>
            <person name="Song W.-J."/>
            <person name="Kurnit D.M."/>
        </authorList>
    </citation>
    <scope>NUCLEOTIDE SEQUENCE [LARGE SCALE GENOMIC DNA]</scope>
    <source>
        <strain evidence="2 3">DSM 19599</strain>
    </source>
</reference>
<accession>A0A1M7ZQ49</accession>
<organism evidence="2 3">
    <name type="scientific">Pseudoxanthobacter soli DSM 19599</name>
    <dbReference type="NCBI Taxonomy" id="1123029"/>
    <lineage>
        <taxon>Bacteria</taxon>
        <taxon>Pseudomonadati</taxon>
        <taxon>Pseudomonadota</taxon>
        <taxon>Alphaproteobacteria</taxon>
        <taxon>Hyphomicrobiales</taxon>
        <taxon>Segnochrobactraceae</taxon>
        <taxon>Pseudoxanthobacter</taxon>
    </lineage>
</organism>
<dbReference type="STRING" id="1123029.SAMN02745172_03677"/>
<proteinExistence type="predicted"/>
<dbReference type="EMBL" id="FRXO01000009">
    <property type="protein sequence ID" value="SHO67015.1"/>
    <property type="molecule type" value="Genomic_DNA"/>
</dbReference>
<dbReference type="OrthoDB" id="8451758at2"/>
<dbReference type="Proteomes" id="UP000186406">
    <property type="component" value="Unassembled WGS sequence"/>
</dbReference>
<sequence>MPDLKALSERPNRLIARAGLVLCLLCATTAAHGAEPRLTGAGGLSCRVLDSPSKARLADGSAALQWSLGYLTGRVQSAAGERHKRFTGPDGIAAEIIAYCRAHPDRQIVDAAAEFFSP</sequence>